<dbReference type="PANTHER" id="PTHR42939">
    <property type="entry name" value="ABC TRANSPORTER ATP-BINDING PROTEIN ALBC-RELATED"/>
    <property type="match status" value="1"/>
</dbReference>
<accession>A0A0F9Q5B8</accession>
<organism evidence="5">
    <name type="scientific">marine sediment metagenome</name>
    <dbReference type="NCBI Taxonomy" id="412755"/>
    <lineage>
        <taxon>unclassified sequences</taxon>
        <taxon>metagenomes</taxon>
        <taxon>ecological metagenomes</taxon>
    </lineage>
</organism>
<evidence type="ECO:0000259" key="4">
    <source>
        <dbReference type="PROSITE" id="PS50893"/>
    </source>
</evidence>
<dbReference type="InterPro" id="IPR027417">
    <property type="entry name" value="P-loop_NTPase"/>
</dbReference>
<evidence type="ECO:0000313" key="5">
    <source>
        <dbReference type="EMBL" id="KKN37714.1"/>
    </source>
</evidence>
<keyword evidence="2" id="KW-0547">Nucleotide-binding</keyword>
<dbReference type="GO" id="GO:0005524">
    <property type="term" value="F:ATP binding"/>
    <property type="evidence" value="ECO:0007669"/>
    <property type="project" value="UniProtKB-KW"/>
</dbReference>
<evidence type="ECO:0000256" key="2">
    <source>
        <dbReference type="ARBA" id="ARBA00022741"/>
    </source>
</evidence>
<dbReference type="Gene3D" id="3.40.50.300">
    <property type="entry name" value="P-loop containing nucleotide triphosphate hydrolases"/>
    <property type="match status" value="1"/>
</dbReference>
<sequence length="233" mass="25770">MLQVRQLNKHYGNTHAVNDLSFSIKKGEILCLLGSNGAGKTTTLNILLGFIQASSGMAELDGLDMYKQKDLCRKDLMYIPENVHLYPSFTAIENITYLAELSGLTLAPEDIKSSLIRTGITEQHINKKVGGFSKGMRQKVLIAFSLLKHAKLVLMDEPTSGLDPVATNEFIDVINNIKQRGTAVLIVTHDLLCAHELADQIGIMKDGNLTELIDNNNLSLPELTQHYFNQFTA</sequence>
<dbReference type="EMBL" id="LAZR01001875">
    <property type="protein sequence ID" value="KKN37714.1"/>
    <property type="molecule type" value="Genomic_DNA"/>
</dbReference>
<dbReference type="InterPro" id="IPR003593">
    <property type="entry name" value="AAA+_ATPase"/>
</dbReference>
<dbReference type="SMART" id="SM00382">
    <property type="entry name" value="AAA"/>
    <property type="match status" value="1"/>
</dbReference>
<dbReference type="GO" id="GO:0016887">
    <property type="term" value="F:ATP hydrolysis activity"/>
    <property type="evidence" value="ECO:0007669"/>
    <property type="project" value="InterPro"/>
</dbReference>
<gene>
    <name evidence="5" type="ORF">LCGC14_0760590</name>
</gene>
<proteinExistence type="predicted"/>
<comment type="caution">
    <text evidence="5">The sequence shown here is derived from an EMBL/GenBank/DDBJ whole genome shotgun (WGS) entry which is preliminary data.</text>
</comment>
<dbReference type="SUPFAM" id="SSF52540">
    <property type="entry name" value="P-loop containing nucleoside triphosphate hydrolases"/>
    <property type="match status" value="1"/>
</dbReference>
<name>A0A0F9Q5B8_9ZZZZ</name>
<evidence type="ECO:0000256" key="3">
    <source>
        <dbReference type="ARBA" id="ARBA00022840"/>
    </source>
</evidence>
<dbReference type="InterPro" id="IPR003439">
    <property type="entry name" value="ABC_transporter-like_ATP-bd"/>
</dbReference>
<dbReference type="InterPro" id="IPR051782">
    <property type="entry name" value="ABC_Transporter_VariousFunc"/>
</dbReference>
<dbReference type="PANTHER" id="PTHR42939:SF1">
    <property type="entry name" value="ABC TRANSPORTER ATP-BINDING PROTEIN ALBC-RELATED"/>
    <property type="match status" value="1"/>
</dbReference>
<feature type="domain" description="ABC transporter" evidence="4">
    <location>
        <begin position="2"/>
        <end position="231"/>
    </location>
</feature>
<evidence type="ECO:0000256" key="1">
    <source>
        <dbReference type="ARBA" id="ARBA00022448"/>
    </source>
</evidence>
<keyword evidence="1" id="KW-0813">Transport</keyword>
<dbReference type="AlphaFoldDB" id="A0A0F9Q5B8"/>
<protein>
    <recommendedName>
        <fullName evidence="4">ABC transporter domain-containing protein</fullName>
    </recommendedName>
</protein>
<keyword evidence="3" id="KW-0067">ATP-binding</keyword>
<dbReference type="Pfam" id="PF00005">
    <property type="entry name" value="ABC_tran"/>
    <property type="match status" value="1"/>
</dbReference>
<dbReference type="PROSITE" id="PS50893">
    <property type="entry name" value="ABC_TRANSPORTER_2"/>
    <property type="match status" value="1"/>
</dbReference>
<reference evidence="5" key="1">
    <citation type="journal article" date="2015" name="Nature">
        <title>Complex archaea that bridge the gap between prokaryotes and eukaryotes.</title>
        <authorList>
            <person name="Spang A."/>
            <person name="Saw J.H."/>
            <person name="Jorgensen S.L."/>
            <person name="Zaremba-Niedzwiedzka K."/>
            <person name="Martijn J."/>
            <person name="Lind A.E."/>
            <person name="van Eijk R."/>
            <person name="Schleper C."/>
            <person name="Guy L."/>
            <person name="Ettema T.J."/>
        </authorList>
    </citation>
    <scope>NUCLEOTIDE SEQUENCE</scope>
</reference>
<dbReference type="CDD" id="cd03230">
    <property type="entry name" value="ABC_DR_subfamily_A"/>
    <property type="match status" value="1"/>
</dbReference>